<evidence type="ECO:0000313" key="4">
    <source>
        <dbReference type="EMBL" id="EUJ26131.1"/>
    </source>
</evidence>
<dbReference type="PANTHER" id="PTHR30185">
    <property type="entry name" value="CRYPTIC BETA-GLUCOSIDE BGL OPERON ANTITERMINATOR"/>
    <property type="match status" value="1"/>
</dbReference>
<keyword evidence="1" id="KW-0805">Transcription regulation</keyword>
<evidence type="ECO:0000313" key="5">
    <source>
        <dbReference type="Proteomes" id="UP000019249"/>
    </source>
</evidence>
<dbReference type="EMBL" id="AODF01000039">
    <property type="protein sequence ID" value="EUJ26131.1"/>
    <property type="molecule type" value="Genomic_DNA"/>
</dbReference>
<dbReference type="InterPro" id="IPR007737">
    <property type="entry name" value="Mga_HTH"/>
</dbReference>
<dbReference type="Proteomes" id="UP000019249">
    <property type="component" value="Unassembled WGS sequence"/>
</dbReference>
<keyword evidence="5" id="KW-1185">Reference proteome</keyword>
<dbReference type="Pfam" id="PF05043">
    <property type="entry name" value="Mga"/>
    <property type="match status" value="1"/>
</dbReference>
<gene>
    <name evidence="4" type="ORF">MFLO_14292</name>
</gene>
<keyword evidence="2" id="KW-0804">Transcription</keyword>
<feature type="domain" description="Mga helix-turn-helix" evidence="3">
    <location>
        <begin position="86"/>
        <end position="165"/>
    </location>
</feature>
<accession>A0ABP3AVX8</accession>
<evidence type="ECO:0000259" key="3">
    <source>
        <dbReference type="Pfam" id="PF05043"/>
    </source>
</evidence>
<proteinExistence type="predicted"/>
<dbReference type="PANTHER" id="PTHR30185:SF18">
    <property type="entry name" value="TRANSCRIPTIONAL REGULATOR MTLR"/>
    <property type="match status" value="1"/>
</dbReference>
<evidence type="ECO:0000256" key="1">
    <source>
        <dbReference type="ARBA" id="ARBA00023015"/>
    </source>
</evidence>
<reference evidence="4 5" key="1">
    <citation type="journal article" date="2014" name="Int. J. Syst. Evol. Microbiol.">
        <title>Listeria floridensis sp. nov., Listeria aquatica sp. nov., Listeria cornellensis sp. nov., Listeria riparia sp. nov. and Listeria grandensis sp. nov., from agricultural and natural environments.</title>
        <authorList>
            <person name="den Bakker H.C."/>
            <person name="Warchocki S."/>
            <person name="Wright E.M."/>
            <person name="Allred A.F."/>
            <person name="Ahlstrom C."/>
            <person name="Manuel C.S."/>
            <person name="Stasiewicz M.J."/>
            <person name="Burrell A."/>
            <person name="Roof S."/>
            <person name="Strawn L."/>
            <person name="Fortes E.D."/>
            <person name="Nightingale K.K."/>
            <person name="Kephart D."/>
            <person name="Wiedmann M."/>
        </authorList>
    </citation>
    <scope>NUCLEOTIDE SEQUENCE [LARGE SCALE GENOMIC DNA]</scope>
    <source>
        <strain evidence="4 5">FSL S10-1187</strain>
    </source>
</reference>
<evidence type="ECO:0000256" key="2">
    <source>
        <dbReference type="ARBA" id="ARBA00023163"/>
    </source>
</evidence>
<sequence>MIDLEFIDLLNNKDRRMLILLHELVKNGSISIDELLARISVTKKTLLKTVDELNQFDLTDSNKSIIHIDKNRIYILENLNPALLVLYKKVVHHSIPSIILTKLFHMETPSINQLAEECASSSVIIYKQIKALNRFLELYDIQIKLSPLRLSGSEEQIRFFYKHFFWYIFHGIDWPFKNVTESELTNLIQLQAPFLIPPKSNTIKESILFDIAIILSRRRNQQFISRQITYYPDSPLNKVIYSAGSFQNIDSPKTYHFLEKSYSMALLETDSPVSDEPSLMQEMLFFYQQEDSTFYRMMMTLMEIFREKLTKNDFQKIDIIPFKMKIIRLFFRIFYFKGEKNSLFPFLNEEETENSFLTHLLEFSIVRLLHSFPELDKNAQILYTRLKTLLSSNLSFTSYLPTVTILLDIDTEPLREHISHQIQSLDYNCIFLDHPSISAECDLLISNSILPSIECDEAFIFSHKKLTNYDCTLLNQRLAQITKTKIDNIQM</sequence>
<name>A0ABP3AVX8_9LIST</name>
<dbReference type="InterPro" id="IPR050661">
    <property type="entry name" value="BglG_antiterminators"/>
</dbReference>
<protein>
    <recommendedName>
        <fullName evidence="3">Mga helix-turn-helix domain-containing protein</fullName>
    </recommendedName>
</protein>
<comment type="caution">
    <text evidence="4">The sequence shown here is derived from an EMBL/GenBank/DDBJ whole genome shotgun (WGS) entry which is preliminary data.</text>
</comment>
<organism evidence="4 5">
    <name type="scientific">Listeria floridensis FSL S10-1187</name>
    <dbReference type="NCBI Taxonomy" id="1265817"/>
    <lineage>
        <taxon>Bacteria</taxon>
        <taxon>Bacillati</taxon>
        <taxon>Bacillota</taxon>
        <taxon>Bacilli</taxon>
        <taxon>Bacillales</taxon>
        <taxon>Listeriaceae</taxon>
        <taxon>Listeria</taxon>
    </lineage>
</organism>